<evidence type="ECO:0000256" key="6">
    <source>
        <dbReference type="ARBA" id="ARBA00023146"/>
    </source>
</evidence>
<dbReference type="GO" id="GO:0006400">
    <property type="term" value="P:tRNA modification"/>
    <property type="evidence" value="ECO:0007669"/>
    <property type="project" value="InterPro"/>
</dbReference>
<keyword evidence="4" id="KW-0862">Zinc</keyword>
<dbReference type="GO" id="GO:0008270">
    <property type="term" value="F:zinc ion binding"/>
    <property type="evidence" value="ECO:0007669"/>
    <property type="project" value="InterPro"/>
</dbReference>
<keyword evidence="1 7" id="KW-0436">Ligase</keyword>
<dbReference type="GO" id="GO:0005829">
    <property type="term" value="C:cytosol"/>
    <property type="evidence" value="ECO:0007669"/>
    <property type="project" value="TreeGrafter"/>
</dbReference>
<comment type="function">
    <text evidence="7">Catalyzes the tRNA-independent activation of glutamate in presence of ATP and the subsequent transfer of glutamate onto a tRNA(Asp). Glutamate is transferred on the 2-amino-5-(4,5-dihydroxy-2-cyclopenten-1-yl) moiety of the queuosine in the wobble position of the QUC anticodon.</text>
</comment>
<evidence type="ECO:0000313" key="11">
    <source>
        <dbReference type="Proteomes" id="UP000185639"/>
    </source>
</evidence>
<dbReference type="Gene3D" id="3.90.800.10">
    <property type="entry name" value="Glutamyl-tRNA Synthetase, Domain 3"/>
    <property type="match status" value="1"/>
</dbReference>
<gene>
    <name evidence="7" type="primary">gluQ</name>
    <name evidence="10" type="ORF">SAMN05421686_107210</name>
</gene>
<reference evidence="11" key="1">
    <citation type="submission" date="2017-01" db="EMBL/GenBank/DDBJ databases">
        <authorList>
            <person name="Varghese N."/>
            <person name="Submissions S."/>
        </authorList>
    </citation>
    <scope>NUCLEOTIDE SEQUENCE [LARGE SCALE GENOMIC DNA]</scope>
    <source>
        <strain evidence="11">DSM 24913</strain>
    </source>
</reference>
<dbReference type="EMBL" id="FTOH01000007">
    <property type="protein sequence ID" value="SIT00830.1"/>
    <property type="molecule type" value="Genomic_DNA"/>
</dbReference>
<feature type="domain" description="Glutamyl/glutaminyl-tRNA synthetase class Ib catalytic" evidence="9">
    <location>
        <begin position="7"/>
        <end position="109"/>
    </location>
</feature>
<feature type="short sequence motif" description="'HIGH' region" evidence="7">
    <location>
        <begin position="10"/>
        <end position="20"/>
    </location>
</feature>
<dbReference type="GO" id="GO:0004818">
    <property type="term" value="F:glutamate-tRNA ligase activity"/>
    <property type="evidence" value="ECO:0007669"/>
    <property type="project" value="TreeGrafter"/>
</dbReference>
<dbReference type="Pfam" id="PF00749">
    <property type="entry name" value="tRNA-synt_1c"/>
    <property type="match status" value="2"/>
</dbReference>
<accession>A0A1N7NRD1</accession>
<evidence type="ECO:0000256" key="8">
    <source>
        <dbReference type="RuleBase" id="RU363037"/>
    </source>
</evidence>
<dbReference type="PRINTS" id="PR00987">
    <property type="entry name" value="TRNASYNTHGLU"/>
</dbReference>
<dbReference type="Gene3D" id="3.40.50.620">
    <property type="entry name" value="HUPs"/>
    <property type="match status" value="1"/>
</dbReference>
<evidence type="ECO:0000259" key="9">
    <source>
        <dbReference type="Pfam" id="PF00749"/>
    </source>
</evidence>
<proteinExistence type="inferred from homology"/>
<dbReference type="InterPro" id="IPR020058">
    <property type="entry name" value="Glu/Gln-tRNA-synth_Ib_cat-dom"/>
</dbReference>
<protein>
    <recommendedName>
        <fullName evidence="7">Glutamyl-Q tRNA(Asp) synthetase</fullName>
        <shortName evidence="7">Glu-Q-RSs</shortName>
        <ecNumber evidence="7">6.1.1.-</ecNumber>
    </recommendedName>
</protein>
<feature type="binding site" evidence="7">
    <location>
        <position position="43"/>
    </location>
    <ligand>
        <name>L-glutamate</name>
        <dbReference type="ChEBI" id="CHEBI:29985"/>
    </ligand>
</feature>
<dbReference type="EC" id="6.1.1.-" evidence="7"/>
<dbReference type="Proteomes" id="UP000185639">
    <property type="component" value="Unassembled WGS sequence"/>
</dbReference>
<dbReference type="GO" id="GO:0006424">
    <property type="term" value="P:glutamyl-tRNA aminoacylation"/>
    <property type="evidence" value="ECO:0007669"/>
    <property type="project" value="InterPro"/>
</dbReference>
<dbReference type="GO" id="GO:0005524">
    <property type="term" value="F:ATP binding"/>
    <property type="evidence" value="ECO:0007669"/>
    <property type="project" value="UniProtKB-KW"/>
</dbReference>
<dbReference type="InterPro" id="IPR000924">
    <property type="entry name" value="Glu/Gln-tRNA-synth"/>
</dbReference>
<keyword evidence="11" id="KW-1185">Reference proteome</keyword>
<dbReference type="InterPro" id="IPR014729">
    <property type="entry name" value="Rossmann-like_a/b/a_fold"/>
</dbReference>
<dbReference type="AlphaFoldDB" id="A0A1N7NRD1"/>
<keyword evidence="2" id="KW-0479">Metal-binding</keyword>
<dbReference type="InterPro" id="IPR022380">
    <property type="entry name" value="Glu-Q_tRNA(Asp)_Synthase"/>
</dbReference>
<feature type="short sequence motif" description="'KMSKS' region" evidence="7">
    <location>
        <begin position="222"/>
        <end position="226"/>
    </location>
</feature>
<feature type="binding site" evidence="7">
    <location>
        <position position="225"/>
    </location>
    <ligand>
        <name>ATP</name>
        <dbReference type="ChEBI" id="CHEBI:30616"/>
    </ligand>
</feature>
<feature type="domain" description="Glutamyl/glutaminyl-tRNA synthetase class Ib catalytic" evidence="9">
    <location>
        <begin position="150"/>
        <end position="230"/>
    </location>
</feature>
<organism evidence="10 11">
    <name type="scientific">Thalassolituus maritimus</name>
    <dbReference type="NCBI Taxonomy" id="484498"/>
    <lineage>
        <taxon>Bacteria</taxon>
        <taxon>Pseudomonadati</taxon>
        <taxon>Pseudomonadota</taxon>
        <taxon>Gammaproteobacteria</taxon>
        <taxon>Oceanospirillales</taxon>
        <taxon>Oceanospirillaceae</taxon>
        <taxon>Thalassolituus</taxon>
    </lineage>
</organism>
<comment type="similarity">
    <text evidence="7">Belongs to the class-I aminoacyl-tRNA synthetase family. GluQ subfamily.</text>
</comment>
<keyword evidence="5 7" id="KW-0067">ATP-binding</keyword>
<evidence type="ECO:0000313" key="10">
    <source>
        <dbReference type="EMBL" id="SIT00830.1"/>
    </source>
</evidence>
<dbReference type="RefSeq" id="WP_076516589.1">
    <property type="nucleotide sequence ID" value="NZ_FTOH01000007.1"/>
</dbReference>
<dbReference type="OrthoDB" id="9807503at2"/>
<feature type="binding site" evidence="7">
    <location>
        <begin position="7"/>
        <end position="11"/>
    </location>
    <ligand>
        <name>L-glutamate</name>
        <dbReference type="ChEBI" id="CHEBI:29985"/>
    </ligand>
</feature>
<comment type="caution">
    <text evidence="7">Lacks conserved residue(s) required for the propagation of feature annotation.</text>
</comment>
<keyword evidence="3 7" id="KW-0547">Nucleotide-binding</keyword>
<keyword evidence="8" id="KW-0648">Protein biosynthesis</keyword>
<feature type="binding site" evidence="7">
    <location>
        <position position="166"/>
    </location>
    <ligand>
        <name>L-glutamate</name>
        <dbReference type="ChEBI" id="CHEBI:29985"/>
    </ligand>
</feature>
<dbReference type="PANTHER" id="PTHR43311">
    <property type="entry name" value="GLUTAMATE--TRNA LIGASE"/>
    <property type="match status" value="1"/>
</dbReference>
<dbReference type="STRING" id="484498.SAMN05421686_107210"/>
<dbReference type="InterPro" id="IPR049940">
    <property type="entry name" value="GluQ/Sye"/>
</dbReference>
<evidence type="ECO:0000256" key="7">
    <source>
        <dbReference type="HAMAP-Rule" id="MF_01428"/>
    </source>
</evidence>
<keyword evidence="6 7" id="KW-0030">Aminoacyl-tRNA synthetase</keyword>
<dbReference type="HAMAP" id="MF_01428">
    <property type="entry name" value="Glu_Q_tRNA_synth"/>
    <property type="match status" value="1"/>
</dbReference>
<evidence type="ECO:0000256" key="1">
    <source>
        <dbReference type="ARBA" id="ARBA00022598"/>
    </source>
</evidence>
<evidence type="ECO:0000256" key="2">
    <source>
        <dbReference type="ARBA" id="ARBA00022723"/>
    </source>
</evidence>
<evidence type="ECO:0000256" key="5">
    <source>
        <dbReference type="ARBA" id="ARBA00022840"/>
    </source>
</evidence>
<dbReference type="SUPFAM" id="SSF52374">
    <property type="entry name" value="Nucleotidylyl transferase"/>
    <property type="match status" value="1"/>
</dbReference>
<dbReference type="NCBIfam" id="TIGR03838">
    <property type="entry name" value="queuosine_YadB"/>
    <property type="match status" value="1"/>
</dbReference>
<dbReference type="NCBIfam" id="NF004314">
    <property type="entry name" value="PRK05710.1-3"/>
    <property type="match status" value="1"/>
</dbReference>
<feature type="binding site" evidence="7">
    <location>
        <position position="184"/>
    </location>
    <ligand>
        <name>L-glutamate</name>
        <dbReference type="ChEBI" id="CHEBI:29985"/>
    </ligand>
</feature>
<sequence length="292" mass="32547">MTDYIGRFAPSPTGPLHFGSLLAALASYLDARHCHGQWLVRIEDLDPPREDPTASAEILRILDAYGLHWDGDIVYQSERGELYQAALDKLRYQGDAFPCACSRKQLGGELHQGVCPPPADHDFAWRFLCPGGATSLHDGLQPDHRYDLADEIGDFVIRRRDGFWSYQLAVVVDDAAQEITHVVRGIDLIDSTVRQYLLQQALSLSIPHYSHIPVAVEQNGQKLSKQNLALPLADAHIGETLWQALHWLRQSPPQTLFGAPADELLNWAVSHWNPAPLKGEQSMPAPGPFQRT</sequence>
<evidence type="ECO:0000256" key="4">
    <source>
        <dbReference type="ARBA" id="ARBA00022833"/>
    </source>
</evidence>
<name>A0A1N7NRD1_9GAMM</name>
<evidence type="ECO:0000256" key="3">
    <source>
        <dbReference type="ARBA" id="ARBA00022741"/>
    </source>
</evidence>
<dbReference type="PANTHER" id="PTHR43311:SF1">
    <property type="entry name" value="GLUTAMYL-Q TRNA(ASP) SYNTHETASE"/>
    <property type="match status" value="1"/>
</dbReference>